<dbReference type="InterPro" id="IPR036397">
    <property type="entry name" value="RNaseH_sf"/>
</dbReference>
<dbReference type="PANTHER" id="PTHR10670">
    <property type="entry name" value="DNA POLYMERASE EPSILON CATALYTIC SUBUNIT A"/>
    <property type="match status" value="1"/>
</dbReference>
<comment type="catalytic activity">
    <reaction evidence="1">
        <text>DNA(n) + a 2'-deoxyribonucleoside 5'-triphosphate = DNA(n+1) + diphosphate</text>
        <dbReference type="Rhea" id="RHEA:22508"/>
        <dbReference type="Rhea" id="RHEA-COMP:17339"/>
        <dbReference type="Rhea" id="RHEA-COMP:17340"/>
        <dbReference type="ChEBI" id="CHEBI:33019"/>
        <dbReference type="ChEBI" id="CHEBI:61560"/>
        <dbReference type="ChEBI" id="CHEBI:173112"/>
        <dbReference type="EC" id="2.7.7.7"/>
    </reaction>
</comment>
<proteinExistence type="inferred from homology"/>
<dbReference type="Proteomes" id="UP001176961">
    <property type="component" value="Unassembled WGS sequence"/>
</dbReference>
<organism evidence="4 5">
    <name type="scientific">Cylicocyclus nassatus</name>
    <name type="common">Nematode worm</name>
    <dbReference type="NCBI Taxonomy" id="53992"/>
    <lineage>
        <taxon>Eukaryota</taxon>
        <taxon>Metazoa</taxon>
        <taxon>Ecdysozoa</taxon>
        <taxon>Nematoda</taxon>
        <taxon>Chromadorea</taxon>
        <taxon>Rhabditida</taxon>
        <taxon>Rhabditina</taxon>
        <taxon>Rhabditomorpha</taxon>
        <taxon>Strongyloidea</taxon>
        <taxon>Strongylidae</taxon>
        <taxon>Cylicocyclus</taxon>
    </lineage>
</organism>
<feature type="domain" description="DNA-directed DNA polymerase family B exonuclease" evidence="3">
    <location>
        <begin position="43"/>
        <end position="124"/>
    </location>
</feature>
<dbReference type="GO" id="GO:0003887">
    <property type="term" value="F:DNA-directed DNA polymerase activity"/>
    <property type="evidence" value="ECO:0007669"/>
    <property type="project" value="UniProtKB-KW"/>
</dbReference>
<evidence type="ECO:0000256" key="2">
    <source>
        <dbReference type="SAM" id="MobiDB-lite"/>
    </source>
</evidence>
<keyword evidence="1" id="KW-0408">Iron</keyword>
<keyword evidence="1" id="KW-0808">Transferase</keyword>
<dbReference type="GO" id="GO:0051539">
    <property type="term" value="F:4 iron, 4 sulfur cluster binding"/>
    <property type="evidence" value="ECO:0007669"/>
    <property type="project" value="UniProtKB-KW"/>
</dbReference>
<accession>A0AA36DNC1</accession>
<name>A0AA36DNC1_CYLNA</name>
<evidence type="ECO:0000259" key="3">
    <source>
        <dbReference type="Pfam" id="PF03104"/>
    </source>
</evidence>
<dbReference type="GO" id="GO:0008270">
    <property type="term" value="F:zinc ion binding"/>
    <property type="evidence" value="ECO:0007669"/>
    <property type="project" value="UniProtKB-KW"/>
</dbReference>
<dbReference type="GO" id="GO:0008310">
    <property type="term" value="F:single-stranded DNA 3'-5' DNA exonuclease activity"/>
    <property type="evidence" value="ECO:0007669"/>
    <property type="project" value="TreeGrafter"/>
</dbReference>
<keyword evidence="1" id="KW-0863">Zinc-finger</keyword>
<sequence length="399" mass="44892">MWTSDGLRTADVALIHHFKKLSYGGENIMCLTTCESLSMRSISFFDYVLEVKPNSIVIYNDIFFEWPFVEARARIFGIGIEDEIGFARDSADDYKSRNCIRIDAFRWVKRDSYLPVGSQYLKSVAKANLHCDPVEVIQKMSEMATKEPQSLASYSISGIVATYYLYMKYVHPFVLCCVQSFRLDQMIYRQGTGGGLDLPLEQAIANASASFTEADMLIAQFLGKEAVMSGVGRMESFVDKERTRFGGDSDSSESTLGGNRRRRRAGGRANLDDVKQDGGRERRASVSDSIFSAEVASSPPLIDKDELKRNQRKRILKRLQDFDSCSSSSSERIKRRRTFTKAVNELQLTVLKSLINGGQHWPQENLTLQPQEQSTPPQFLPAEGDANLARSQTSSSLFH</sequence>
<dbReference type="GO" id="GO:0006297">
    <property type="term" value="P:nucleotide-excision repair, DNA gap filling"/>
    <property type="evidence" value="ECO:0007669"/>
    <property type="project" value="TreeGrafter"/>
</dbReference>
<keyword evidence="1" id="KW-0862">Zinc</keyword>
<dbReference type="GO" id="GO:0006287">
    <property type="term" value="P:base-excision repair, gap-filling"/>
    <property type="evidence" value="ECO:0007669"/>
    <property type="project" value="TreeGrafter"/>
</dbReference>
<comment type="subcellular location">
    <subcellularLocation>
        <location evidence="1">Nucleus</location>
    </subcellularLocation>
</comment>
<dbReference type="InterPro" id="IPR012337">
    <property type="entry name" value="RNaseH-like_sf"/>
</dbReference>
<dbReference type="GO" id="GO:0008622">
    <property type="term" value="C:epsilon DNA polymerase complex"/>
    <property type="evidence" value="ECO:0007669"/>
    <property type="project" value="InterPro"/>
</dbReference>
<dbReference type="InterPro" id="IPR029703">
    <property type="entry name" value="POL2"/>
</dbReference>
<comment type="caution">
    <text evidence="4">The sequence shown here is derived from an EMBL/GenBank/DDBJ whole genome shotgun (WGS) entry which is preliminary data.</text>
</comment>
<dbReference type="EC" id="2.7.7.7" evidence="1"/>
<dbReference type="SUPFAM" id="SSF53098">
    <property type="entry name" value="Ribonuclease H-like"/>
    <property type="match status" value="1"/>
</dbReference>
<keyword evidence="1" id="KW-0411">Iron-sulfur</keyword>
<keyword evidence="1" id="KW-0004">4Fe-4S</keyword>
<feature type="compositionally biased region" description="Basic and acidic residues" evidence="2">
    <location>
        <begin position="270"/>
        <end position="285"/>
    </location>
</feature>
<feature type="region of interest" description="Disordered" evidence="2">
    <location>
        <begin position="242"/>
        <end position="290"/>
    </location>
</feature>
<dbReference type="AlphaFoldDB" id="A0AA36DNC1"/>
<dbReference type="GO" id="GO:0003677">
    <property type="term" value="F:DNA binding"/>
    <property type="evidence" value="ECO:0007669"/>
    <property type="project" value="UniProtKB-KW"/>
</dbReference>
<keyword evidence="1" id="KW-0548">Nucleotidyltransferase</keyword>
<dbReference type="PANTHER" id="PTHR10670:SF0">
    <property type="entry name" value="DNA POLYMERASE EPSILON CATALYTIC SUBUNIT A"/>
    <property type="match status" value="1"/>
</dbReference>
<gene>
    <name evidence="4" type="ORF">CYNAS_LOCUS1562</name>
</gene>
<keyword evidence="1" id="KW-0539">Nucleus</keyword>
<protein>
    <recommendedName>
        <fullName evidence="1">DNA polymerase epsilon catalytic subunit</fullName>
        <ecNumber evidence="1">2.7.7.7</ecNumber>
    </recommendedName>
</protein>
<reference evidence="4" key="1">
    <citation type="submission" date="2023-07" db="EMBL/GenBank/DDBJ databases">
        <authorList>
            <consortium name="CYATHOMIX"/>
        </authorList>
    </citation>
    <scope>NUCLEOTIDE SEQUENCE</scope>
    <source>
        <strain evidence="4">N/A</strain>
    </source>
</reference>
<keyword evidence="1" id="KW-0238">DNA-binding</keyword>
<evidence type="ECO:0000256" key="1">
    <source>
        <dbReference type="RuleBase" id="RU365029"/>
    </source>
</evidence>
<dbReference type="Pfam" id="PF03104">
    <property type="entry name" value="DNA_pol_B_exo1"/>
    <property type="match status" value="1"/>
</dbReference>
<evidence type="ECO:0000313" key="4">
    <source>
        <dbReference type="EMBL" id="CAJ0589579.1"/>
    </source>
</evidence>
<dbReference type="GO" id="GO:0045004">
    <property type="term" value="P:DNA replication proofreading"/>
    <property type="evidence" value="ECO:0007669"/>
    <property type="project" value="TreeGrafter"/>
</dbReference>
<keyword evidence="1" id="KW-0479">Metal-binding</keyword>
<dbReference type="EMBL" id="CATQJL010000001">
    <property type="protein sequence ID" value="CAJ0589579.1"/>
    <property type="molecule type" value="Genomic_DNA"/>
</dbReference>
<keyword evidence="5" id="KW-1185">Reference proteome</keyword>
<comment type="cofactor">
    <cofactor evidence="1">
        <name>[4Fe-4S] cluster</name>
        <dbReference type="ChEBI" id="CHEBI:49883"/>
    </cofactor>
</comment>
<keyword evidence="1" id="KW-0235">DNA replication</keyword>
<evidence type="ECO:0000313" key="5">
    <source>
        <dbReference type="Proteomes" id="UP001176961"/>
    </source>
</evidence>
<dbReference type="Gene3D" id="3.30.420.10">
    <property type="entry name" value="Ribonuclease H-like superfamily/Ribonuclease H"/>
    <property type="match status" value="1"/>
</dbReference>
<keyword evidence="1" id="KW-0239">DNA-directed DNA polymerase</keyword>
<dbReference type="InterPro" id="IPR006133">
    <property type="entry name" value="DNA-dir_DNA_pol_B_exonuc"/>
</dbReference>
<comment type="function">
    <text evidence="1">DNA polymerase II participates in chromosomal DNA replication.</text>
</comment>
<dbReference type="GO" id="GO:0006272">
    <property type="term" value="P:leading strand elongation"/>
    <property type="evidence" value="ECO:0007669"/>
    <property type="project" value="TreeGrafter"/>
</dbReference>
<dbReference type="GO" id="GO:0000278">
    <property type="term" value="P:mitotic cell cycle"/>
    <property type="evidence" value="ECO:0007669"/>
    <property type="project" value="TreeGrafter"/>
</dbReference>
<comment type="similarity">
    <text evidence="1">Belongs to the DNA polymerase type-B family.</text>
</comment>